<sequence>MSKFLGLISVPSLSKLDPEPWLRLFSLSHSESDPHKPRHFWFQVPCLSHQLGSVEELYLNSCMISSNIFDYPEKISGGMKLSRSKVLDISTLNNRLHPSF</sequence>
<organism evidence="1 2">
    <name type="scientific">Brassica carinata</name>
    <name type="common">Ethiopian mustard</name>
    <name type="synonym">Abyssinian cabbage</name>
    <dbReference type="NCBI Taxonomy" id="52824"/>
    <lineage>
        <taxon>Eukaryota</taxon>
        <taxon>Viridiplantae</taxon>
        <taxon>Streptophyta</taxon>
        <taxon>Embryophyta</taxon>
        <taxon>Tracheophyta</taxon>
        <taxon>Spermatophyta</taxon>
        <taxon>Magnoliopsida</taxon>
        <taxon>eudicotyledons</taxon>
        <taxon>Gunneridae</taxon>
        <taxon>Pentapetalae</taxon>
        <taxon>rosids</taxon>
        <taxon>malvids</taxon>
        <taxon>Brassicales</taxon>
        <taxon>Brassicaceae</taxon>
        <taxon>Brassiceae</taxon>
        <taxon>Brassica</taxon>
    </lineage>
</organism>
<accession>A0A8X8AU45</accession>
<reference evidence="1 2" key="1">
    <citation type="submission" date="2020-02" db="EMBL/GenBank/DDBJ databases">
        <authorList>
            <person name="Ma Q."/>
            <person name="Huang Y."/>
            <person name="Song X."/>
            <person name="Pei D."/>
        </authorList>
    </citation>
    <scope>NUCLEOTIDE SEQUENCE [LARGE SCALE GENOMIC DNA]</scope>
    <source>
        <strain evidence="1">Sxm20200214</strain>
        <tissue evidence="1">Leaf</tissue>
    </source>
</reference>
<dbReference type="OrthoDB" id="10512681at2759"/>
<evidence type="ECO:0000313" key="1">
    <source>
        <dbReference type="EMBL" id="KAG2311528.1"/>
    </source>
</evidence>
<evidence type="ECO:0000313" key="2">
    <source>
        <dbReference type="Proteomes" id="UP000886595"/>
    </source>
</evidence>
<name>A0A8X8AU45_BRACI</name>
<gene>
    <name evidence="1" type="ORF">Bca52824_023085</name>
</gene>
<proteinExistence type="predicted"/>
<dbReference type="EMBL" id="JAAMPC010000005">
    <property type="protein sequence ID" value="KAG2311528.1"/>
    <property type="molecule type" value="Genomic_DNA"/>
</dbReference>
<protein>
    <submittedName>
        <fullName evidence="1">Uncharacterized protein</fullName>
    </submittedName>
</protein>
<keyword evidence="2" id="KW-1185">Reference proteome</keyword>
<dbReference type="Proteomes" id="UP000886595">
    <property type="component" value="Unassembled WGS sequence"/>
</dbReference>
<comment type="caution">
    <text evidence="1">The sequence shown here is derived from an EMBL/GenBank/DDBJ whole genome shotgun (WGS) entry which is preliminary data.</text>
</comment>
<dbReference type="AlphaFoldDB" id="A0A8X8AU45"/>